<evidence type="ECO:0008006" key="7">
    <source>
        <dbReference type="Google" id="ProtNLM"/>
    </source>
</evidence>
<keyword evidence="6" id="KW-1185">Reference proteome</keyword>
<dbReference type="PANTHER" id="PTHR13610">
    <property type="entry name" value="METHYLTRANSFERASE DOMAIN-CONTAINING PROTEIN"/>
    <property type="match status" value="1"/>
</dbReference>
<dbReference type="InterPro" id="IPR026170">
    <property type="entry name" value="FAM173A/B"/>
</dbReference>
<keyword evidence="2" id="KW-0808">Transferase</keyword>
<keyword evidence="1" id="KW-0489">Methyltransferase</keyword>
<dbReference type="RefSeq" id="WP_092951691.1">
    <property type="nucleotide sequence ID" value="NZ_FOMQ01000005.1"/>
</dbReference>
<organism evidence="5 6">
    <name type="scientific">Paracidovorax konjaci</name>
    <dbReference type="NCBI Taxonomy" id="32040"/>
    <lineage>
        <taxon>Bacteria</taxon>
        <taxon>Pseudomonadati</taxon>
        <taxon>Pseudomonadota</taxon>
        <taxon>Betaproteobacteria</taxon>
        <taxon>Burkholderiales</taxon>
        <taxon>Comamonadaceae</taxon>
        <taxon>Paracidovorax</taxon>
    </lineage>
</organism>
<feature type="transmembrane region" description="Helical" evidence="4">
    <location>
        <begin position="58"/>
        <end position="74"/>
    </location>
</feature>
<keyword evidence="4" id="KW-1133">Transmembrane helix</keyword>
<name>A0A1I1V1Y4_9BURK</name>
<evidence type="ECO:0000313" key="5">
    <source>
        <dbReference type="EMBL" id="SFD74310.1"/>
    </source>
</evidence>
<accession>A0A1I1V1Y4</accession>
<gene>
    <name evidence="5" type="ORF">SAMN04489710_105293</name>
</gene>
<dbReference type="GO" id="GO:0016279">
    <property type="term" value="F:protein-lysine N-methyltransferase activity"/>
    <property type="evidence" value="ECO:0007669"/>
    <property type="project" value="InterPro"/>
</dbReference>
<evidence type="ECO:0000313" key="6">
    <source>
        <dbReference type="Proteomes" id="UP000199517"/>
    </source>
</evidence>
<proteinExistence type="predicted"/>
<dbReference type="SUPFAM" id="SSF53335">
    <property type="entry name" value="S-adenosyl-L-methionine-dependent methyltransferases"/>
    <property type="match status" value="1"/>
</dbReference>
<keyword evidence="4" id="KW-0812">Transmembrane</keyword>
<evidence type="ECO:0000256" key="3">
    <source>
        <dbReference type="ARBA" id="ARBA00022691"/>
    </source>
</evidence>
<dbReference type="EMBL" id="FOMQ01000005">
    <property type="protein sequence ID" value="SFD74310.1"/>
    <property type="molecule type" value="Genomic_DNA"/>
</dbReference>
<keyword evidence="3" id="KW-0949">S-adenosyl-L-methionine</keyword>
<dbReference type="AlphaFoldDB" id="A0A1I1V1Y4"/>
<evidence type="ECO:0000256" key="1">
    <source>
        <dbReference type="ARBA" id="ARBA00022603"/>
    </source>
</evidence>
<dbReference type="Proteomes" id="UP000199517">
    <property type="component" value="Unassembled WGS sequence"/>
</dbReference>
<feature type="transmembrane region" description="Helical" evidence="4">
    <location>
        <begin position="7"/>
        <end position="25"/>
    </location>
</feature>
<dbReference type="InterPro" id="IPR029063">
    <property type="entry name" value="SAM-dependent_MTases_sf"/>
</dbReference>
<sequence>MRLSLPWPLPALLAWAAAWFAFVLSSGPAGLPWWGAGLAGCTVGLAASLLGRTRWRQGFIAAGFPLSFLLAGAAQVPAWAWLAPLGVLLLVYPLNAWRDAPLFPTPRGALAGLERAAPLDPGARVLDAGCGLGDGLRALRSAYPAVRLEGLEWSWPLRCLCALRCPWARVRRGDIWRAGWGAYPMVYLFQRPESMARAAAKARAEMAADAWLVSLAFEIPGATPQAVLRPPGGHAVWVYRVGRLPPVAAGGAAL</sequence>
<evidence type="ECO:0000256" key="2">
    <source>
        <dbReference type="ARBA" id="ARBA00022679"/>
    </source>
</evidence>
<keyword evidence="4" id="KW-0472">Membrane</keyword>
<dbReference type="STRING" id="32040.SAMN04489710_105293"/>
<evidence type="ECO:0000256" key="4">
    <source>
        <dbReference type="SAM" id="Phobius"/>
    </source>
</evidence>
<dbReference type="GO" id="GO:0032259">
    <property type="term" value="P:methylation"/>
    <property type="evidence" value="ECO:0007669"/>
    <property type="project" value="UniProtKB-KW"/>
</dbReference>
<reference evidence="6" key="1">
    <citation type="submission" date="2016-10" db="EMBL/GenBank/DDBJ databases">
        <authorList>
            <person name="Varghese N."/>
            <person name="Submissions S."/>
        </authorList>
    </citation>
    <scope>NUCLEOTIDE SEQUENCE [LARGE SCALE GENOMIC DNA]</scope>
    <source>
        <strain evidence="6">DSM 7481</strain>
    </source>
</reference>
<dbReference type="PANTHER" id="PTHR13610:SF9">
    <property type="entry name" value="FI06469P"/>
    <property type="match status" value="1"/>
</dbReference>
<dbReference type="OrthoDB" id="5611641at2"/>
<feature type="transmembrane region" description="Helical" evidence="4">
    <location>
        <begin position="31"/>
        <end position="51"/>
    </location>
</feature>
<dbReference type="Gene3D" id="3.40.50.150">
    <property type="entry name" value="Vaccinia Virus protein VP39"/>
    <property type="match status" value="1"/>
</dbReference>
<protein>
    <recommendedName>
        <fullName evidence="7">Methyltransferase type 12</fullName>
    </recommendedName>
</protein>